<dbReference type="SUPFAM" id="SSF52540">
    <property type="entry name" value="P-loop containing nucleoside triphosphate hydrolases"/>
    <property type="match status" value="1"/>
</dbReference>
<protein>
    <submittedName>
        <fullName evidence="1">Cobyric acid synthase</fullName>
    </submittedName>
</protein>
<name>A0A087E833_9BIFI</name>
<dbReference type="InterPro" id="IPR027417">
    <property type="entry name" value="P-loop_NTPase"/>
</dbReference>
<dbReference type="STRING" id="77635.BISU_0410"/>
<sequence>MSGSSGDFDIGADAGTGDNTVVLTSSSGGIGLSALAAMLAWELRMRKLTAAVVDADFRAGGLDVLLGIESEEGLRFGGLDAPLGRIEAESLNRRLPKWEGIGVLAFDPWNGDVPDWWEIQAAICALGEANDVVVVDGADGGVLDMVPGLTDSKRIVVAELSVLGVARAKAHIAQLESCEGGGSVEPSRTDRILAVVGVQPRGARGNAGCLSVLEASDYLSCEVIGPIRPDRKLQRDLLEGLGIQRIGTGSAACVRLTADRVEAWMGER</sequence>
<evidence type="ECO:0000313" key="1">
    <source>
        <dbReference type="EMBL" id="KFJ03934.1"/>
    </source>
</evidence>
<dbReference type="Gene3D" id="3.40.50.300">
    <property type="entry name" value="P-loop containing nucleotide triphosphate hydrolases"/>
    <property type="match status" value="1"/>
</dbReference>
<comment type="caution">
    <text evidence="1">The sequence shown here is derived from an EMBL/GenBank/DDBJ whole genome shotgun (WGS) entry which is preliminary data.</text>
</comment>
<dbReference type="EMBL" id="JGZR01000006">
    <property type="protein sequence ID" value="KFJ03934.1"/>
    <property type="molecule type" value="Genomic_DNA"/>
</dbReference>
<keyword evidence="2" id="KW-1185">Reference proteome</keyword>
<accession>A0A087E833</accession>
<dbReference type="eggNOG" id="COG0455">
    <property type="taxonomic scope" value="Bacteria"/>
</dbReference>
<organism evidence="1 2">
    <name type="scientific">Bifidobacterium subtile</name>
    <dbReference type="NCBI Taxonomy" id="77635"/>
    <lineage>
        <taxon>Bacteria</taxon>
        <taxon>Bacillati</taxon>
        <taxon>Actinomycetota</taxon>
        <taxon>Actinomycetes</taxon>
        <taxon>Bifidobacteriales</taxon>
        <taxon>Bifidobacteriaceae</taxon>
        <taxon>Bifidobacterium</taxon>
    </lineage>
</organism>
<dbReference type="AlphaFoldDB" id="A0A087E833"/>
<dbReference type="Proteomes" id="UP000029055">
    <property type="component" value="Unassembled WGS sequence"/>
</dbReference>
<gene>
    <name evidence="1" type="ORF">BISU_0410</name>
</gene>
<reference evidence="1 2" key="1">
    <citation type="submission" date="2014-03" db="EMBL/GenBank/DDBJ databases">
        <title>Genomics of Bifidobacteria.</title>
        <authorList>
            <person name="Ventura M."/>
            <person name="Milani C."/>
            <person name="Lugli G.A."/>
        </authorList>
    </citation>
    <scope>NUCLEOTIDE SEQUENCE [LARGE SCALE GENOMIC DNA]</scope>
    <source>
        <strain evidence="1 2">LMG 11597</strain>
    </source>
</reference>
<evidence type="ECO:0000313" key="2">
    <source>
        <dbReference type="Proteomes" id="UP000029055"/>
    </source>
</evidence>
<proteinExistence type="predicted"/>